<name>A0A1X2I6L3_9FUNG</name>
<evidence type="ECO:0000256" key="10">
    <source>
        <dbReference type="ARBA" id="ARBA00022989"/>
    </source>
</evidence>
<dbReference type="InterPro" id="IPR056227">
    <property type="entry name" value="TMD0_ABC"/>
</dbReference>
<evidence type="ECO:0000256" key="2">
    <source>
        <dbReference type="ARBA" id="ARBA00009726"/>
    </source>
</evidence>
<dbReference type="SMART" id="SM00382">
    <property type="entry name" value="AAA"/>
    <property type="match status" value="2"/>
</dbReference>
<evidence type="ECO:0000256" key="3">
    <source>
        <dbReference type="ARBA" id="ARBA00022448"/>
    </source>
</evidence>
<dbReference type="Gene3D" id="3.40.50.300">
    <property type="entry name" value="P-loop containing nucleotide triphosphate hydrolases"/>
    <property type="match status" value="2"/>
</dbReference>
<evidence type="ECO:0000256" key="11">
    <source>
        <dbReference type="ARBA" id="ARBA00023136"/>
    </source>
</evidence>
<dbReference type="Pfam" id="PF00005">
    <property type="entry name" value="ABC_tran"/>
    <property type="match status" value="2"/>
</dbReference>
<sequence length="1440" mass="161337">MVSLFLDGFKAWPGAQWIANLINTVVIVAFAICLHHMEYLRNRIQSSVLLFYWLLVLVSDSIKLRTVLLTGTMDTSEILYGISYLLSVVIFTLENVKRPVNQDISLDNDESKYNAEENSSIFSRLFFVWMTPLIQKGYQKPLTRDDLWPLRQDDYSHILSKQFEQDWKRELQRGRPSLARALARVCGWKFVIAGIIKLMKDLLQYAQPLLLKQLILWVGSYMTDHPQRPEVGILISAGMFLSSAISTVCLHQYFQICFSTSMKVRAVLVTSIYRKTLVLSNESRQGSTVGEIVNHMAVDTTRIMDLFPNLHHVWGAPLQVFVGLFLLHQIMGSSIWAGVFVLVLAVPINIVIGKTMRRYQKSQMANKDMRIKTMNEILNGIKVIKLYAWEKPFMDKIGYIRNDLELATLKKIGKISALQSFTWSSVPFLVTVATFAVYISTSQPLTSDIVFVAISLFSMLQFPLAMGPDLISGIIEASVSLTRIESYLALEEMDQQAITHEDYRELSDWTLQTPLVEIQHGAFQWASQSTELSNSAIEEGLETQSSPTSVLNDINIQVKKGELLAVVGRVGAGKSSLISALLGDITKTNGMVTLRGSTAYAPQQPWLLNATVRENITFGHRFDPVFYDKVLDACSLRTDLLILTDGDQTEIGERGINLSGGQKARISLARAVYSRADIYLLDDPLSAVDAHVGKHLFDKVIGPNGLLKNKSRILVTHAISHLPLVDQIVMIRDKTIILNDTYDVLMTNKTELYTLLMEYSNSQSTNDDMHKSDSDDDNISSASSIKSSSSRSLRRASRNELDWKMAPTNHILDKATDDDGTAMGNLMTSEEGAKGSVDFEVYKTYIAAASWWAMGATVILQAISQALQVGANVWLKEWSANNDSGVDHNVWLYLSVYALIGWSSTLFAVTQTIVLRVYCAIRSAKILHFRMLDAVMHSPMSFFDTTPMGRILNRFAKDQHTVDELIPRVFGIFFRVFPVVIATMMVIGFSTPLFLVFMVPLFLFYRNIQKQYLAASRELKRLDSIGRSPIYSHFQETITGVSTIRAYEQQERFIYQNEWKLDSNQQAYYASMSSNRWLSVRLELLGSFVIFLAAFLSVVGVLYQTASSTTFMDDPISTNSTAAKLARAMNVTVDPGLVGLSVSYALSVTSALTFLIRSYCEVETRIVSVERIKEYSELPSEKYKGDECPANDWPTNGQISFFDFATRYRPGLSLCLQNISFTVRPREKIGICGRTGSGKSSLTLSLFRILEAAEGSIVIDGIPIHRLGLTELRSRLSIIPQEPVLFVGSVRENLDPLGKLDDSILWTALKNSHLRDVIEAMDGKLDATVLEGGENFSVGQRQLICLARALLRPTCILVLDEATAAIDVETDALIQDTIRHHFKHCTVLTIAHRVKSILDSDKILLVDQGTVGEFDTPASLLEDKNSKFYSLCKEANVVPL</sequence>
<evidence type="ECO:0000259" key="14">
    <source>
        <dbReference type="PROSITE" id="PS50893"/>
    </source>
</evidence>
<feature type="transmembrane region" description="Helical" evidence="13">
    <location>
        <begin position="420"/>
        <end position="439"/>
    </location>
</feature>
<dbReference type="SUPFAM" id="SSF90123">
    <property type="entry name" value="ABC transporter transmembrane region"/>
    <property type="match status" value="2"/>
</dbReference>
<feature type="transmembrane region" description="Helical" evidence="13">
    <location>
        <begin position="78"/>
        <end position="96"/>
    </location>
</feature>
<keyword evidence="8" id="KW-0067">ATP-binding</keyword>
<dbReference type="CDD" id="cd03250">
    <property type="entry name" value="ABCC_MRP_domain1"/>
    <property type="match status" value="1"/>
</dbReference>
<evidence type="ECO:0000259" key="15">
    <source>
        <dbReference type="PROSITE" id="PS50929"/>
    </source>
</evidence>
<evidence type="ECO:0000256" key="6">
    <source>
        <dbReference type="ARBA" id="ARBA00022737"/>
    </source>
</evidence>
<dbReference type="InterPro" id="IPR017871">
    <property type="entry name" value="ABC_transporter-like_CS"/>
</dbReference>
<feature type="transmembrane region" description="Helical" evidence="13">
    <location>
        <begin position="972"/>
        <end position="1005"/>
    </location>
</feature>
<comment type="caution">
    <text evidence="16">The sequence shown here is derived from an EMBL/GenBank/DDBJ whole genome shotgun (WGS) entry which is preliminary data.</text>
</comment>
<keyword evidence="10 13" id="KW-1133">Transmembrane helix</keyword>
<keyword evidence="7" id="KW-0547">Nucleotide-binding</keyword>
<keyword evidence="6" id="KW-0677">Repeat</keyword>
<feature type="transmembrane region" description="Helical" evidence="13">
    <location>
        <begin position="15"/>
        <end position="34"/>
    </location>
</feature>
<keyword evidence="3" id="KW-0813">Transport</keyword>
<dbReference type="PANTHER" id="PTHR24223:SF443">
    <property type="entry name" value="MULTIDRUG-RESISTANCE LIKE PROTEIN 1, ISOFORM I"/>
    <property type="match status" value="1"/>
</dbReference>
<evidence type="ECO:0000313" key="16">
    <source>
        <dbReference type="EMBL" id="ORZ10482.1"/>
    </source>
</evidence>
<keyword evidence="5 13" id="KW-0812">Transmembrane</keyword>
<proteinExistence type="inferred from homology"/>
<dbReference type="GO" id="GO:0005524">
    <property type="term" value="F:ATP binding"/>
    <property type="evidence" value="ECO:0007669"/>
    <property type="project" value="UniProtKB-KW"/>
</dbReference>
<evidence type="ECO:0000256" key="5">
    <source>
        <dbReference type="ARBA" id="ARBA00022692"/>
    </source>
</evidence>
<feature type="domain" description="ABC transporter" evidence="14">
    <location>
        <begin position="1199"/>
        <end position="1433"/>
    </location>
</feature>
<protein>
    <submittedName>
        <fullName evidence="16">Multi drug resistance-associated protein MRP</fullName>
    </submittedName>
</protein>
<reference evidence="16 17" key="1">
    <citation type="submission" date="2016-07" db="EMBL/GenBank/DDBJ databases">
        <title>Pervasive Adenine N6-methylation of Active Genes in Fungi.</title>
        <authorList>
            <consortium name="DOE Joint Genome Institute"/>
            <person name="Mondo S.J."/>
            <person name="Dannebaum R.O."/>
            <person name="Kuo R.C."/>
            <person name="Labutti K."/>
            <person name="Haridas S."/>
            <person name="Kuo A."/>
            <person name="Salamov A."/>
            <person name="Ahrendt S.R."/>
            <person name="Lipzen A."/>
            <person name="Sullivan W."/>
            <person name="Andreopoulos W.B."/>
            <person name="Clum A."/>
            <person name="Lindquist E."/>
            <person name="Daum C."/>
            <person name="Ramamoorthy G.K."/>
            <person name="Gryganskyi A."/>
            <person name="Culley D."/>
            <person name="Magnuson J.K."/>
            <person name="James T.Y."/>
            <person name="O'Malley M.A."/>
            <person name="Stajich J.E."/>
            <person name="Spatafora J.W."/>
            <person name="Visel A."/>
            <person name="Grigoriev I.V."/>
        </authorList>
    </citation>
    <scope>NUCLEOTIDE SEQUENCE [LARGE SCALE GENOMIC DNA]</scope>
    <source>
        <strain evidence="16 17">NRRL 1336</strain>
    </source>
</reference>
<dbReference type="GO" id="GO:0000329">
    <property type="term" value="C:fungal-type vacuole membrane"/>
    <property type="evidence" value="ECO:0007669"/>
    <property type="project" value="UniProtKB-ARBA"/>
</dbReference>
<dbReference type="InterPro" id="IPR003439">
    <property type="entry name" value="ABC_transporter-like_ATP-bd"/>
</dbReference>
<feature type="transmembrane region" description="Helical" evidence="13">
    <location>
        <begin position="231"/>
        <end position="254"/>
    </location>
</feature>
<dbReference type="CDD" id="cd18603">
    <property type="entry name" value="ABC_6TM_MRP1_2_3_6_D2_like"/>
    <property type="match status" value="1"/>
</dbReference>
<dbReference type="EMBL" id="MCGE01000024">
    <property type="protein sequence ID" value="ORZ10482.1"/>
    <property type="molecule type" value="Genomic_DNA"/>
</dbReference>
<dbReference type="Gene3D" id="1.20.1560.10">
    <property type="entry name" value="ABC transporter type 1, transmembrane domain"/>
    <property type="match status" value="2"/>
</dbReference>
<dbReference type="FunFam" id="1.20.1560.10:FF:000020">
    <property type="entry name" value="ABC metal ion transporter"/>
    <property type="match status" value="1"/>
</dbReference>
<evidence type="ECO:0000256" key="13">
    <source>
        <dbReference type="SAM" id="Phobius"/>
    </source>
</evidence>
<dbReference type="InterPro" id="IPR003593">
    <property type="entry name" value="AAA+_ATPase"/>
</dbReference>
<organism evidence="16 17">
    <name type="scientific">Absidia repens</name>
    <dbReference type="NCBI Taxonomy" id="90262"/>
    <lineage>
        <taxon>Eukaryota</taxon>
        <taxon>Fungi</taxon>
        <taxon>Fungi incertae sedis</taxon>
        <taxon>Mucoromycota</taxon>
        <taxon>Mucoromycotina</taxon>
        <taxon>Mucoromycetes</taxon>
        <taxon>Mucorales</taxon>
        <taxon>Cunninghamellaceae</taxon>
        <taxon>Absidia</taxon>
    </lineage>
</organism>
<dbReference type="FunFam" id="1.20.1560.10:FF:000010">
    <property type="entry name" value="Multidrug resistance-associated ABC transporter"/>
    <property type="match status" value="1"/>
</dbReference>
<dbReference type="PROSITE" id="PS50893">
    <property type="entry name" value="ABC_TRANSPORTER_2"/>
    <property type="match status" value="2"/>
</dbReference>
<dbReference type="InterPro" id="IPR036640">
    <property type="entry name" value="ABC1_TM_sf"/>
</dbReference>
<gene>
    <name evidence="16" type="ORF">BCR42DRAFT_462407</name>
</gene>
<dbReference type="Proteomes" id="UP000193560">
    <property type="component" value="Unassembled WGS sequence"/>
</dbReference>
<keyword evidence="4" id="KW-0926">Vacuole</keyword>
<dbReference type="FunFam" id="3.40.50.300:FF:000450">
    <property type="entry name" value="ABC transporter C family member 2"/>
    <property type="match status" value="1"/>
</dbReference>
<evidence type="ECO:0000313" key="17">
    <source>
        <dbReference type="Proteomes" id="UP000193560"/>
    </source>
</evidence>
<feature type="domain" description="ABC transmembrane type-1" evidence="15">
    <location>
        <begin position="191"/>
        <end position="476"/>
    </location>
</feature>
<feature type="domain" description="ABC transmembrane type-1" evidence="15">
    <location>
        <begin position="856"/>
        <end position="1164"/>
    </location>
</feature>
<keyword evidence="11 13" id="KW-0472">Membrane</keyword>
<accession>A0A1X2I6L3</accession>
<dbReference type="FunFam" id="3.40.50.300:FF:000074">
    <property type="entry name" value="Multidrug resistance-associated protein 5 isoform 1"/>
    <property type="match status" value="1"/>
</dbReference>
<dbReference type="InterPro" id="IPR027417">
    <property type="entry name" value="P-loop_NTPase"/>
</dbReference>
<dbReference type="Pfam" id="PF24357">
    <property type="entry name" value="TMD0_ABC"/>
    <property type="match status" value="1"/>
</dbReference>
<dbReference type="OrthoDB" id="6500128at2759"/>
<evidence type="ECO:0000256" key="12">
    <source>
        <dbReference type="SAM" id="MobiDB-lite"/>
    </source>
</evidence>
<dbReference type="SUPFAM" id="SSF52540">
    <property type="entry name" value="P-loop containing nucleoside triphosphate hydrolases"/>
    <property type="match status" value="2"/>
</dbReference>
<dbReference type="STRING" id="90262.A0A1X2I6L3"/>
<evidence type="ECO:0000256" key="9">
    <source>
        <dbReference type="ARBA" id="ARBA00022967"/>
    </source>
</evidence>
<feature type="region of interest" description="Disordered" evidence="12">
    <location>
        <begin position="764"/>
        <end position="793"/>
    </location>
</feature>
<evidence type="ECO:0000256" key="1">
    <source>
        <dbReference type="ARBA" id="ARBA00004128"/>
    </source>
</evidence>
<evidence type="ECO:0000256" key="7">
    <source>
        <dbReference type="ARBA" id="ARBA00022741"/>
    </source>
</evidence>
<feature type="transmembrane region" description="Helical" evidence="13">
    <location>
        <begin position="46"/>
        <end position="66"/>
    </location>
</feature>
<keyword evidence="9" id="KW-1278">Translocase</keyword>
<dbReference type="Pfam" id="PF00664">
    <property type="entry name" value="ABC_membrane"/>
    <property type="match status" value="2"/>
</dbReference>
<feature type="transmembrane region" description="Helical" evidence="13">
    <location>
        <begin position="334"/>
        <end position="352"/>
    </location>
</feature>
<dbReference type="PROSITE" id="PS00211">
    <property type="entry name" value="ABC_TRANSPORTER_1"/>
    <property type="match status" value="2"/>
</dbReference>
<keyword evidence="17" id="KW-1185">Reference proteome</keyword>
<feature type="compositionally biased region" description="Low complexity" evidence="12">
    <location>
        <begin position="779"/>
        <end position="791"/>
    </location>
</feature>
<dbReference type="PROSITE" id="PS50929">
    <property type="entry name" value="ABC_TM1F"/>
    <property type="match status" value="2"/>
</dbReference>
<feature type="domain" description="ABC transporter" evidence="14">
    <location>
        <begin position="527"/>
        <end position="758"/>
    </location>
</feature>
<feature type="transmembrane region" description="Helical" evidence="13">
    <location>
        <begin position="1082"/>
        <end position="1103"/>
    </location>
</feature>
<dbReference type="PANTHER" id="PTHR24223">
    <property type="entry name" value="ATP-BINDING CASSETTE SUB-FAMILY C"/>
    <property type="match status" value="1"/>
</dbReference>
<comment type="subcellular location">
    <subcellularLocation>
        <location evidence="1">Vacuole membrane</location>
        <topology evidence="1">Multi-pass membrane protein</topology>
    </subcellularLocation>
</comment>
<dbReference type="CDD" id="cd18595">
    <property type="entry name" value="ABC_6TM_MRP1_2_3_6_D1_like"/>
    <property type="match status" value="1"/>
</dbReference>
<evidence type="ECO:0000256" key="4">
    <source>
        <dbReference type="ARBA" id="ARBA00022554"/>
    </source>
</evidence>
<dbReference type="InterPro" id="IPR011527">
    <property type="entry name" value="ABC1_TM_dom"/>
</dbReference>
<dbReference type="CDD" id="cd03244">
    <property type="entry name" value="ABCC_MRP_domain2"/>
    <property type="match status" value="1"/>
</dbReference>
<dbReference type="GO" id="GO:0140359">
    <property type="term" value="F:ABC-type transporter activity"/>
    <property type="evidence" value="ECO:0007669"/>
    <property type="project" value="InterPro"/>
</dbReference>
<dbReference type="InterPro" id="IPR050173">
    <property type="entry name" value="ABC_transporter_C-like"/>
</dbReference>
<evidence type="ECO:0000256" key="8">
    <source>
        <dbReference type="ARBA" id="ARBA00022840"/>
    </source>
</evidence>
<dbReference type="GO" id="GO:0016887">
    <property type="term" value="F:ATP hydrolysis activity"/>
    <property type="evidence" value="ECO:0007669"/>
    <property type="project" value="InterPro"/>
</dbReference>
<comment type="similarity">
    <text evidence="2">Belongs to the ABC transporter superfamily. ABCC family. Conjugate transporter (TC 3.A.1.208) subfamily.</text>
</comment>